<keyword evidence="2" id="KW-1185">Reference proteome</keyword>
<evidence type="ECO:0000313" key="1">
    <source>
        <dbReference type="EMBL" id="KAH0471124.1"/>
    </source>
</evidence>
<accession>A0AAV7HTI7</accession>
<gene>
    <name evidence="1" type="ORF">IEQ34_000847</name>
</gene>
<dbReference type="Proteomes" id="UP000775213">
    <property type="component" value="Unassembled WGS sequence"/>
</dbReference>
<sequence length="75" mass="8815">MSNRIVARYHKLEVSVELSMGLGLQVNQTFDELLDARFLAIDLLWIEFDFVFFNLKLSNKFSVTFLNPRHVLIKL</sequence>
<evidence type="ECO:0000313" key="2">
    <source>
        <dbReference type="Proteomes" id="UP000775213"/>
    </source>
</evidence>
<proteinExistence type="predicted"/>
<dbReference type="AlphaFoldDB" id="A0AAV7HTI7"/>
<comment type="caution">
    <text evidence="1">The sequence shown here is derived from an EMBL/GenBank/DDBJ whole genome shotgun (WGS) entry which is preliminary data.</text>
</comment>
<protein>
    <submittedName>
        <fullName evidence="1">Uncharacterized protein</fullName>
    </submittedName>
</protein>
<dbReference type="EMBL" id="JAGFBR010000001">
    <property type="protein sequence ID" value="KAH0471124.1"/>
    <property type="molecule type" value="Genomic_DNA"/>
</dbReference>
<organism evidence="1 2">
    <name type="scientific">Dendrobium chrysotoxum</name>
    <name type="common">Orchid</name>
    <dbReference type="NCBI Taxonomy" id="161865"/>
    <lineage>
        <taxon>Eukaryota</taxon>
        <taxon>Viridiplantae</taxon>
        <taxon>Streptophyta</taxon>
        <taxon>Embryophyta</taxon>
        <taxon>Tracheophyta</taxon>
        <taxon>Spermatophyta</taxon>
        <taxon>Magnoliopsida</taxon>
        <taxon>Liliopsida</taxon>
        <taxon>Asparagales</taxon>
        <taxon>Orchidaceae</taxon>
        <taxon>Epidendroideae</taxon>
        <taxon>Malaxideae</taxon>
        <taxon>Dendrobiinae</taxon>
        <taxon>Dendrobium</taxon>
    </lineage>
</organism>
<reference evidence="1 2" key="1">
    <citation type="journal article" date="2021" name="Hortic Res">
        <title>Chromosome-scale assembly of the Dendrobium chrysotoxum genome enhances the understanding of orchid evolution.</title>
        <authorList>
            <person name="Zhang Y."/>
            <person name="Zhang G.Q."/>
            <person name="Zhang D."/>
            <person name="Liu X.D."/>
            <person name="Xu X.Y."/>
            <person name="Sun W.H."/>
            <person name="Yu X."/>
            <person name="Zhu X."/>
            <person name="Wang Z.W."/>
            <person name="Zhao X."/>
            <person name="Zhong W.Y."/>
            <person name="Chen H."/>
            <person name="Yin W.L."/>
            <person name="Huang T."/>
            <person name="Niu S.C."/>
            <person name="Liu Z.J."/>
        </authorList>
    </citation>
    <scope>NUCLEOTIDE SEQUENCE [LARGE SCALE GENOMIC DNA]</scope>
    <source>
        <strain evidence="1">Lindl</strain>
    </source>
</reference>
<name>A0AAV7HTI7_DENCH</name>